<evidence type="ECO:0000259" key="8">
    <source>
        <dbReference type="Pfam" id="PF20684"/>
    </source>
</evidence>
<feature type="domain" description="Rhodopsin" evidence="8">
    <location>
        <begin position="44"/>
        <end position="284"/>
    </location>
</feature>
<evidence type="ECO:0000256" key="4">
    <source>
        <dbReference type="ARBA" id="ARBA00023136"/>
    </source>
</evidence>
<evidence type="ECO:0000256" key="7">
    <source>
        <dbReference type="SAM" id="Phobius"/>
    </source>
</evidence>
<evidence type="ECO:0000256" key="6">
    <source>
        <dbReference type="SAM" id="MobiDB-lite"/>
    </source>
</evidence>
<feature type="region of interest" description="Disordered" evidence="6">
    <location>
        <begin position="292"/>
        <end position="330"/>
    </location>
</feature>
<feature type="transmembrane region" description="Helical" evidence="7">
    <location>
        <begin position="27"/>
        <end position="48"/>
    </location>
</feature>
<evidence type="ECO:0000313" key="9">
    <source>
        <dbReference type="EMBL" id="KAK3389762.1"/>
    </source>
</evidence>
<feature type="transmembrane region" description="Helical" evidence="7">
    <location>
        <begin position="219"/>
        <end position="237"/>
    </location>
</feature>
<comment type="similarity">
    <text evidence="5">Belongs to the SAT4 family.</text>
</comment>
<comment type="subcellular location">
    <subcellularLocation>
        <location evidence="1">Membrane</location>
        <topology evidence="1">Multi-pass membrane protein</topology>
    </subcellularLocation>
</comment>
<evidence type="ECO:0000256" key="3">
    <source>
        <dbReference type="ARBA" id="ARBA00022989"/>
    </source>
</evidence>
<protein>
    <recommendedName>
        <fullName evidence="8">Rhodopsin domain-containing protein</fullName>
    </recommendedName>
</protein>
<gene>
    <name evidence="9" type="ORF">B0H63DRAFT_390514</name>
</gene>
<keyword evidence="3 7" id="KW-1133">Transmembrane helix</keyword>
<comment type="caution">
    <text evidence="9">The sequence shown here is derived from an EMBL/GenBank/DDBJ whole genome shotgun (WGS) entry which is preliminary data.</text>
</comment>
<reference evidence="9" key="1">
    <citation type="journal article" date="2023" name="Mol. Phylogenet. Evol.">
        <title>Genome-scale phylogeny and comparative genomics of the fungal order Sordariales.</title>
        <authorList>
            <person name="Hensen N."/>
            <person name="Bonometti L."/>
            <person name="Westerberg I."/>
            <person name="Brannstrom I.O."/>
            <person name="Guillou S."/>
            <person name="Cros-Aarteil S."/>
            <person name="Calhoun S."/>
            <person name="Haridas S."/>
            <person name="Kuo A."/>
            <person name="Mondo S."/>
            <person name="Pangilinan J."/>
            <person name="Riley R."/>
            <person name="LaButti K."/>
            <person name="Andreopoulos B."/>
            <person name="Lipzen A."/>
            <person name="Chen C."/>
            <person name="Yan M."/>
            <person name="Daum C."/>
            <person name="Ng V."/>
            <person name="Clum A."/>
            <person name="Steindorff A."/>
            <person name="Ohm R.A."/>
            <person name="Martin F."/>
            <person name="Silar P."/>
            <person name="Natvig D.O."/>
            <person name="Lalanne C."/>
            <person name="Gautier V."/>
            <person name="Ament-Velasquez S.L."/>
            <person name="Kruys A."/>
            <person name="Hutchinson M.I."/>
            <person name="Powell A.J."/>
            <person name="Barry K."/>
            <person name="Miller A.N."/>
            <person name="Grigoriev I.V."/>
            <person name="Debuchy R."/>
            <person name="Gladieux P."/>
            <person name="Hiltunen Thoren M."/>
            <person name="Johannesson H."/>
        </authorList>
    </citation>
    <scope>NUCLEOTIDE SEQUENCE</scope>
    <source>
        <strain evidence="9">CBS 232.78</strain>
    </source>
</reference>
<dbReference type="PANTHER" id="PTHR33048:SF129">
    <property type="entry name" value="INTEGRAL MEMBRANE PROTEIN-RELATED"/>
    <property type="match status" value="1"/>
</dbReference>
<keyword evidence="4 7" id="KW-0472">Membrane</keyword>
<accession>A0AAE0NXX8</accession>
<evidence type="ECO:0000256" key="2">
    <source>
        <dbReference type="ARBA" id="ARBA00022692"/>
    </source>
</evidence>
<dbReference type="GO" id="GO:0016020">
    <property type="term" value="C:membrane"/>
    <property type="evidence" value="ECO:0007669"/>
    <property type="project" value="UniProtKB-SubCell"/>
</dbReference>
<feature type="transmembrane region" description="Helical" evidence="7">
    <location>
        <begin position="187"/>
        <end position="207"/>
    </location>
</feature>
<dbReference type="InterPro" id="IPR052337">
    <property type="entry name" value="SAT4-like"/>
</dbReference>
<evidence type="ECO:0000256" key="5">
    <source>
        <dbReference type="ARBA" id="ARBA00038359"/>
    </source>
</evidence>
<reference evidence="9" key="2">
    <citation type="submission" date="2023-06" db="EMBL/GenBank/DDBJ databases">
        <authorList>
            <consortium name="Lawrence Berkeley National Laboratory"/>
            <person name="Haridas S."/>
            <person name="Hensen N."/>
            <person name="Bonometti L."/>
            <person name="Westerberg I."/>
            <person name="Brannstrom I.O."/>
            <person name="Guillou S."/>
            <person name="Cros-Aarteil S."/>
            <person name="Calhoun S."/>
            <person name="Kuo A."/>
            <person name="Mondo S."/>
            <person name="Pangilinan J."/>
            <person name="Riley R."/>
            <person name="LaButti K."/>
            <person name="Andreopoulos B."/>
            <person name="Lipzen A."/>
            <person name="Chen C."/>
            <person name="Yanf M."/>
            <person name="Daum C."/>
            <person name="Ng V."/>
            <person name="Clum A."/>
            <person name="Steindorff A."/>
            <person name="Ohm R."/>
            <person name="Martin F."/>
            <person name="Silar P."/>
            <person name="Natvig D."/>
            <person name="Lalanne C."/>
            <person name="Gautier V."/>
            <person name="Ament-velasquez S.L."/>
            <person name="Kruys A."/>
            <person name="Hutchinson M.I."/>
            <person name="Powell A.J."/>
            <person name="Barry K."/>
            <person name="Miller A.N."/>
            <person name="Grigoriev I.V."/>
            <person name="Debuchy R."/>
            <person name="Gladieux P."/>
            <person name="Thoren M.H."/>
            <person name="Johannesson H."/>
        </authorList>
    </citation>
    <scope>NUCLEOTIDE SEQUENCE</scope>
    <source>
        <strain evidence="9">CBS 232.78</strain>
    </source>
</reference>
<feature type="transmembrane region" description="Helical" evidence="7">
    <location>
        <begin position="140"/>
        <end position="167"/>
    </location>
</feature>
<evidence type="ECO:0000256" key="1">
    <source>
        <dbReference type="ARBA" id="ARBA00004141"/>
    </source>
</evidence>
<feature type="region of interest" description="Disordered" evidence="6">
    <location>
        <begin position="342"/>
        <end position="364"/>
    </location>
</feature>
<dbReference type="PANTHER" id="PTHR33048">
    <property type="entry name" value="PTH11-LIKE INTEGRAL MEMBRANE PROTEIN (AFU_ORTHOLOGUE AFUA_5G11245)"/>
    <property type="match status" value="1"/>
</dbReference>
<dbReference type="EMBL" id="JAULSW010000002">
    <property type="protein sequence ID" value="KAK3389762.1"/>
    <property type="molecule type" value="Genomic_DNA"/>
</dbReference>
<organism evidence="9 10">
    <name type="scientific">Podospora didyma</name>
    <dbReference type="NCBI Taxonomy" id="330526"/>
    <lineage>
        <taxon>Eukaryota</taxon>
        <taxon>Fungi</taxon>
        <taxon>Dikarya</taxon>
        <taxon>Ascomycota</taxon>
        <taxon>Pezizomycotina</taxon>
        <taxon>Sordariomycetes</taxon>
        <taxon>Sordariomycetidae</taxon>
        <taxon>Sordariales</taxon>
        <taxon>Podosporaceae</taxon>
        <taxon>Podospora</taxon>
    </lineage>
</organism>
<name>A0AAE0NXX8_9PEZI</name>
<keyword evidence="2 7" id="KW-0812">Transmembrane</keyword>
<dbReference type="InterPro" id="IPR049326">
    <property type="entry name" value="Rhodopsin_dom_fungi"/>
</dbReference>
<feature type="compositionally biased region" description="Polar residues" evidence="6">
    <location>
        <begin position="343"/>
        <end position="364"/>
    </location>
</feature>
<proteinExistence type="inferred from homology"/>
<sequence length="364" mass="40145">MRLPPAEVRMSWPKPNYIDPETRGPGLLIVELTILPAALICVILRLYVRLCVLKKSGIDDWLMVIAVIFAIGVTVCVILANTTFGWATHIWDLRSENMVTGRQISLAAQALFVFSTTFAKVSILFSYLRLAPINSWFRDLTRISIGVIIVGNVAFIIVLFTQCIPTSSYWNLLLNHRDCIAEGPPLLAQAALTVTADFVVWILPLPTLYQAQLPLRQRIALIVLFSFGLVVVVAAIVRTYWIHYVVDETFDVTWAGFHLWIWTAVEVNLGVICGCVPWLKSLFKYYKTGGSSGATASKGTPMPSPGYPQQSSGRGAMLTIGSSSRKPLSSKEIDDTYLELDSNCGSSTTNINQTKNRVSGSTPV</sequence>
<dbReference type="Proteomes" id="UP001285441">
    <property type="component" value="Unassembled WGS sequence"/>
</dbReference>
<feature type="transmembrane region" description="Helical" evidence="7">
    <location>
        <begin position="106"/>
        <end position="128"/>
    </location>
</feature>
<feature type="transmembrane region" description="Helical" evidence="7">
    <location>
        <begin position="60"/>
        <end position="86"/>
    </location>
</feature>
<evidence type="ECO:0000313" key="10">
    <source>
        <dbReference type="Proteomes" id="UP001285441"/>
    </source>
</evidence>
<feature type="transmembrane region" description="Helical" evidence="7">
    <location>
        <begin position="257"/>
        <end position="279"/>
    </location>
</feature>
<dbReference type="Pfam" id="PF20684">
    <property type="entry name" value="Fung_rhodopsin"/>
    <property type="match status" value="1"/>
</dbReference>
<dbReference type="AlphaFoldDB" id="A0AAE0NXX8"/>
<keyword evidence="10" id="KW-1185">Reference proteome</keyword>